<proteinExistence type="predicted"/>
<evidence type="ECO:0000313" key="3">
    <source>
        <dbReference type="Proteomes" id="UP000078200"/>
    </source>
</evidence>
<organism evidence="2 3">
    <name type="scientific">Glossina austeni</name>
    <name type="common">Savannah tsetse fly</name>
    <dbReference type="NCBI Taxonomy" id="7395"/>
    <lineage>
        <taxon>Eukaryota</taxon>
        <taxon>Metazoa</taxon>
        <taxon>Ecdysozoa</taxon>
        <taxon>Arthropoda</taxon>
        <taxon>Hexapoda</taxon>
        <taxon>Insecta</taxon>
        <taxon>Pterygota</taxon>
        <taxon>Neoptera</taxon>
        <taxon>Endopterygota</taxon>
        <taxon>Diptera</taxon>
        <taxon>Brachycera</taxon>
        <taxon>Muscomorpha</taxon>
        <taxon>Hippoboscoidea</taxon>
        <taxon>Glossinidae</taxon>
        <taxon>Glossina</taxon>
    </lineage>
</organism>
<keyword evidence="1" id="KW-0812">Transmembrane</keyword>
<dbReference type="AlphaFoldDB" id="A0A1A9VAW8"/>
<accession>A0A1A9VAW8</accession>
<keyword evidence="1" id="KW-0472">Membrane</keyword>
<keyword evidence="1" id="KW-1133">Transmembrane helix</keyword>
<evidence type="ECO:0000313" key="2">
    <source>
        <dbReference type="EnsemblMetazoa" id="GAUT031417-PA"/>
    </source>
</evidence>
<sequence>MSSHVSDYLQNVTISGRNFYFTSDLCIPFGLIALNISIGMAGLYLKPLSTVKICAGKYKAMSLGHLRNQTFIGKKKSITCLSVISMNCNLKTPLSNSKMPNSCSQKLTGVGDKDIPEMNGALDLNTRVLRKL</sequence>
<dbReference type="EnsemblMetazoa" id="GAUT031417-RA">
    <property type="protein sequence ID" value="GAUT031417-PA"/>
    <property type="gene ID" value="GAUT031417"/>
</dbReference>
<evidence type="ECO:0000256" key="1">
    <source>
        <dbReference type="SAM" id="Phobius"/>
    </source>
</evidence>
<reference evidence="2" key="1">
    <citation type="submission" date="2020-05" db="UniProtKB">
        <authorList>
            <consortium name="EnsemblMetazoa"/>
        </authorList>
    </citation>
    <scope>IDENTIFICATION</scope>
    <source>
        <strain evidence="2">TTRI</strain>
    </source>
</reference>
<feature type="transmembrane region" description="Helical" evidence="1">
    <location>
        <begin position="20"/>
        <end position="45"/>
    </location>
</feature>
<name>A0A1A9VAW8_GLOAU</name>
<protein>
    <submittedName>
        <fullName evidence="2">Uncharacterized protein</fullName>
    </submittedName>
</protein>
<dbReference type="VEuPathDB" id="VectorBase:GAUT031417"/>
<keyword evidence="3" id="KW-1185">Reference proteome</keyword>
<dbReference type="Proteomes" id="UP000078200">
    <property type="component" value="Unassembled WGS sequence"/>
</dbReference>